<feature type="transmembrane region" description="Helical" evidence="7">
    <location>
        <begin position="362"/>
        <end position="380"/>
    </location>
</feature>
<evidence type="ECO:0000256" key="3">
    <source>
        <dbReference type="ARBA" id="ARBA00022448"/>
    </source>
</evidence>
<organism evidence="8 9">
    <name type="scientific">Nonomuraea soli</name>
    <dbReference type="NCBI Taxonomy" id="1032476"/>
    <lineage>
        <taxon>Bacteria</taxon>
        <taxon>Bacillati</taxon>
        <taxon>Actinomycetota</taxon>
        <taxon>Actinomycetes</taxon>
        <taxon>Streptosporangiales</taxon>
        <taxon>Streptosporangiaceae</taxon>
        <taxon>Nonomuraea</taxon>
    </lineage>
</organism>
<feature type="transmembrane region" description="Helical" evidence="7">
    <location>
        <begin position="137"/>
        <end position="155"/>
    </location>
</feature>
<dbReference type="PANTHER" id="PTHR23514:SF3">
    <property type="entry name" value="BYPASS OF STOP CODON PROTEIN 6"/>
    <property type="match status" value="1"/>
</dbReference>
<dbReference type="Proteomes" id="UP000530928">
    <property type="component" value="Unassembled WGS sequence"/>
</dbReference>
<evidence type="ECO:0000256" key="5">
    <source>
        <dbReference type="ARBA" id="ARBA00022989"/>
    </source>
</evidence>
<dbReference type="RefSeq" id="WP_181613997.1">
    <property type="nucleotide sequence ID" value="NZ_BAABAM010000009.1"/>
</dbReference>
<feature type="transmembrane region" description="Helical" evidence="7">
    <location>
        <begin position="50"/>
        <end position="71"/>
    </location>
</feature>
<dbReference type="Pfam" id="PF07690">
    <property type="entry name" value="MFS_1"/>
    <property type="match status" value="1"/>
</dbReference>
<reference evidence="8 9" key="1">
    <citation type="submission" date="2020-07" db="EMBL/GenBank/DDBJ databases">
        <title>Genomic Encyclopedia of Type Strains, Phase IV (KMG-IV): sequencing the most valuable type-strain genomes for metagenomic binning, comparative biology and taxonomic classification.</title>
        <authorList>
            <person name="Goeker M."/>
        </authorList>
    </citation>
    <scope>NUCLEOTIDE SEQUENCE [LARGE SCALE GENOMIC DNA]</scope>
    <source>
        <strain evidence="8 9">DSM 45533</strain>
    </source>
</reference>
<dbReference type="GO" id="GO:0016020">
    <property type="term" value="C:membrane"/>
    <property type="evidence" value="ECO:0007669"/>
    <property type="project" value="TreeGrafter"/>
</dbReference>
<evidence type="ECO:0000256" key="6">
    <source>
        <dbReference type="ARBA" id="ARBA00023136"/>
    </source>
</evidence>
<keyword evidence="9" id="KW-1185">Reference proteome</keyword>
<dbReference type="AlphaFoldDB" id="A0A7W0HTR3"/>
<keyword evidence="4 7" id="KW-0812">Transmembrane</keyword>
<comment type="similarity">
    <text evidence="2">Belongs to the major facilitator superfamily.</text>
</comment>
<dbReference type="Gene3D" id="1.20.1250.20">
    <property type="entry name" value="MFS general substrate transporter like domains"/>
    <property type="match status" value="2"/>
</dbReference>
<dbReference type="EMBL" id="JACDUR010000007">
    <property type="protein sequence ID" value="MBA2895222.1"/>
    <property type="molecule type" value="Genomic_DNA"/>
</dbReference>
<dbReference type="InterPro" id="IPR051788">
    <property type="entry name" value="MFS_Transporter"/>
</dbReference>
<evidence type="ECO:0000313" key="9">
    <source>
        <dbReference type="Proteomes" id="UP000530928"/>
    </source>
</evidence>
<comment type="subcellular location">
    <subcellularLocation>
        <location evidence="1">Endomembrane system</location>
        <topology evidence="1">Multi-pass membrane protein</topology>
    </subcellularLocation>
</comment>
<feature type="transmembrane region" description="Helical" evidence="7">
    <location>
        <begin position="242"/>
        <end position="264"/>
    </location>
</feature>
<accession>A0A7W0HTR3</accession>
<keyword evidence="5 7" id="KW-1133">Transmembrane helix</keyword>
<dbReference type="PANTHER" id="PTHR23514">
    <property type="entry name" value="BYPASS OF STOP CODON PROTEIN 6"/>
    <property type="match status" value="1"/>
</dbReference>
<feature type="transmembrane region" description="Helical" evidence="7">
    <location>
        <begin position="299"/>
        <end position="323"/>
    </location>
</feature>
<dbReference type="InterPro" id="IPR036259">
    <property type="entry name" value="MFS_trans_sf"/>
</dbReference>
<sequence length="395" mass="40654">MNRVAIRFTRDRATWLVYLQIGVFATYLYGLSSALQILRAEQGVSQTVAGLHGISMAVCGVAAGLALPYLTRRFGRRATTWAGLVGINAGVALVFASSAVPVTILGYGLASGFGTFTLYTGMAALSDHHGPAGPAALNEANAFGVIFGIVAPYLVSAAAQSAFGWRAALLLTPVSTVLLALALGRHWFPDKNVETAEHHEGPPPGFGWRFYVAGGVLFCCVALEFTFNLWSSALVTTRTGLSPAVAASTLTALTAGLAVGRFVGTPLALRMRTTNLLVGALAVTLAGWLLFWLSTSPVLSYAGVFVCGLGIALQFPLALAGIIANSGNRPDRASAIGSIWASTAVGVGPLVLGALADASGTVNAFLMVPVLIALAVAGLVSSRPRPSESSPVPAS</sequence>
<dbReference type="InterPro" id="IPR011701">
    <property type="entry name" value="MFS"/>
</dbReference>
<evidence type="ECO:0000313" key="8">
    <source>
        <dbReference type="EMBL" id="MBA2895222.1"/>
    </source>
</evidence>
<dbReference type="GO" id="GO:0022857">
    <property type="term" value="F:transmembrane transporter activity"/>
    <property type="evidence" value="ECO:0007669"/>
    <property type="project" value="InterPro"/>
</dbReference>
<feature type="transmembrane region" description="Helical" evidence="7">
    <location>
        <begin position="276"/>
        <end position="293"/>
    </location>
</feature>
<evidence type="ECO:0000256" key="1">
    <source>
        <dbReference type="ARBA" id="ARBA00004127"/>
    </source>
</evidence>
<gene>
    <name evidence="8" type="ORF">HNR30_006608</name>
</gene>
<dbReference type="GO" id="GO:0012505">
    <property type="term" value="C:endomembrane system"/>
    <property type="evidence" value="ECO:0007669"/>
    <property type="project" value="UniProtKB-SubCell"/>
</dbReference>
<evidence type="ECO:0000256" key="7">
    <source>
        <dbReference type="SAM" id="Phobius"/>
    </source>
</evidence>
<dbReference type="SUPFAM" id="SSF103473">
    <property type="entry name" value="MFS general substrate transporter"/>
    <property type="match status" value="1"/>
</dbReference>
<comment type="caution">
    <text evidence="8">The sequence shown here is derived from an EMBL/GenBank/DDBJ whole genome shotgun (WGS) entry which is preliminary data.</text>
</comment>
<feature type="transmembrane region" description="Helical" evidence="7">
    <location>
        <begin position="335"/>
        <end position="356"/>
    </location>
</feature>
<feature type="transmembrane region" description="Helical" evidence="7">
    <location>
        <begin position="167"/>
        <end position="188"/>
    </location>
</feature>
<name>A0A7W0HTR3_9ACTN</name>
<evidence type="ECO:0000256" key="2">
    <source>
        <dbReference type="ARBA" id="ARBA00008335"/>
    </source>
</evidence>
<protein>
    <submittedName>
        <fullName evidence="8">Fucose permease</fullName>
    </submittedName>
</protein>
<proteinExistence type="inferred from homology"/>
<evidence type="ECO:0000256" key="4">
    <source>
        <dbReference type="ARBA" id="ARBA00022692"/>
    </source>
</evidence>
<feature type="transmembrane region" description="Helical" evidence="7">
    <location>
        <begin position="208"/>
        <end position="230"/>
    </location>
</feature>
<keyword evidence="3" id="KW-0813">Transport</keyword>
<feature type="transmembrane region" description="Helical" evidence="7">
    <location>
        <begin position="12"/>
        <end position="30"/>
    </location>
</feature>
<keyword evidence="6 7" id="KW-0472">Membrane</keyword>